<feature type="transmembrane region" description="Helical" evidence="7">
    <location>
        <begin position="76"/>
        <end position="94"/>
    </location>
</feature>
<evidence type="ECO:0000313" key="10">
    <source>
        <dbReference type="Proteomes" id="UP000037600"/>
    </source>
</evidence>
<evidence type="ECO:0000256" key="2">
    <source>
        <dbReference type="ARBA" id="ARBA00008335"/>
    </source>
</evidence>
<feature type="transmembrane region" description="Helical" evidence="7">
    <location>
        <begin position="100"/>
        <end position="124"/>
    </location>
</feature>
<feature type="transmembrane region" description="Helical" evidence="7">
    <location>
        <begin position="301"/>
        <end position="320"/>
    </location>
</feature>
<feature type="transmembrane region" description="Helical" evidence="7">
    <location>
        <begin position="245"/>
        <end position="262"/>
    </location>
</feature>
<dbReference type="Gene3D" id="1.20.1250.20">
    <property type="entry name" value="MFS general substrate transporter like domains"/>
    <property type="match status" value="2"/>
</dbReference>
<dbReference type="STRING" id="1513271.XM47_02470"/>
<dbReference type="PROSITE" id="PS50850">
    <property type="entry name" value="MFS"/>
    <property type="match status" value="1"/>
</dbReference>
<feature type="transmembrane region" description="Helical" evidence="7">
    <location>
        <begin position="212"/>
        <end position="233"/>
    </location>
</feature>
<evidence type="ECO:0000256" key="1">
    <source>
        <dbReference type="ARBA" id="ARBA00004127"/>
    </source>
</evidence>
<dbReference type="SUPFAM" id="SSF103473">
    <property type="entry name" value="MFS general substrate transporter"/>
    <property type="match status" value="1"/>
</dbReference>
<dbReference type="InterPro" id="IPR036259">
    <property type="entry name" value="MFS_trans_sf"/>
</dbReference>
<dbReference type="Pfam" id="PF07690">
    <property type="entry name" value="MFS_1"/>
    <property type="match status" value="1"/>
</dbReference>
<dbReference type="GO" id="GO:0012505">
    <property type="term" value="C:endomembrane system"/>
    <property type="evidence" value="ECO:0007669"/>
    <property type="project" value="UniProtKB-SubCell"/>
</dbReference>
<dbReference type="InterPro" id="IPR051788">
    <property type="entry name" value="MFS_Transporter"/>
</dbReference>
<dbReference type="RefSeq" id="WP_048689042.1">
    <property type="nucleotide sequence ID" value="NZ_KQ130482.1"/>
</dbReference>
<evidence type="ECO:0000313" key="9">
    <source>
        <dbReference type="EMBL" id="KMT66975.1"/>
    </source>
</evidence>
<feature type="transmembrane region" description="Helical" evidence="7">
    <location>
        <begin position="332"/>
        <end position="358"/>
    </location>
</feature>
<keyword evidence="3" id="KW-0813">Transport</keyword>
<feature type="transmembrane region" description="Helical" evidence="7">
    <location>
        <begin position="370"/>
        <end position="389"/>
    </location>
</feature>
<reference evidence="9 10" key="1">
    <citation type="submission" date="2015-04" db="EMBL/GenBank/DDBJ databases">
        <title>Draft Genome Sequence of the Novel Agar-Digesting Marine Bacterium Q1.</title>
        <authorList>
            <person name="Li Y."/>
            <person name="Li D."/>
            <person name="Chen G."/>
            <person name="Du Z."/>
        </authorList>
    </citation>
    <scope>NUCLEOTIDE SEQUENCE [LARGE SCALE GENOMIC DNA]</scope>
    <source>
        <strain evidence="9 10">Q1</strain>
    </source>
</reference>
<feature type="domain" description="Major facilitator superfamily (MFS) profile" evidence="8">
    <location>
        <begin position="11"/>
        <end position="395"/>
    </location>
</feature>
<keyword evidence="4 7" id="KW-0812">Transmembrane</keyword>
<proteinExistence type="inferred from homology"/>
<name>A0A0J8GW21_9ALTE</name>
<dbReference type="Proteomes" id="UP000037600">
    <property type="component" value="Unassembled WGS sequence"/>
</dbReference>
<evidence type="ECO:0000259" key="8">
    <source>
        <dbReference type="PROSITE" id="PS50850"/>
    </source>
</evidence>
<dbReference type="PANTHER" id="PTHR23514">
    <property type="entry name" value="BYPASS OF STOP CODON PROTEIN 6"/>
    <property type="match status" value="1"/>
</dbReference>
<dbReference type="GO" id="GO:0022857">
    <property type="term" value="F:transmembrane transporter activity"/>
    <property type="evidence" value="ECO:0007669"/>
    <property type="project" value="InterPro"/>
</dbReference>
<evidence type="ECO:0000256" key="3">
    <source>
        <dbReference type="ARBA" id="ARBA00022448"/>
    </source>
</evidence>
<gene>
    <name evidence="9" type="ORF">XM47_02470</name>
</gene>
<dbReference type="GO" id="GO:0016020">
    <property type="term" value="C:membrane"/>
    <property type="evidence" value="ECO:0007669"/>
    <property type="project" value="InterPro"/>
</dbReference>
<evidence type="ECO:0000256" key="7">
    <source>
        <dbReference type="SAM" id="Phobius"/>
    </source>
</evidence>
<feature type="transmembrane region" description="Helical" evidence="7">
    <location>
        <begin position="136"/>
        <end position="159"/>
    </location>
</feature>
<dbReference type="OrthoDB" id="5858672at2"/>
<dbReference type="PANTHER" id="PTHR23514:SF3">
    <property type="entry name" value="BYPASS OF STOP CODON PROTEIN 6"/>
    <property type="match status" value="1"/>
</dbReference>
<dbReference type="EMBL" id="LAZL01000002">
    <property type="protein sequence ID" value="KMT66975.1"/>
    <property type="molecule type" value="Genomic_DNA"/>
</dbReference>
<dbReference type="PATRIC" id="fig|1513271.3.peg.521"/>
<keyword evidence="10" id="KW-1185">Reference proteome</keyword>
<evidence type="ECO:0000256" key="5">
    <source>
        <dbReference type="ARBA" id="ARBA00022989"/>
    </source>
</evidence>
<feature type="transmembrane region" description="Helical" evidence="7">
    <location>
        <begin position="49"/>
        <end position="69"/>
    </location>
</feature>
<organism evidence="9 10">
    <name type="scientific">Catenovulum maritimum</name>
    <dbReference type="NCBI Taxonomy" id="1513271"/>
    <lineage>
        <taxon>Bacteria</taxon>
        <taxon>Pseudomonadati</taxon>
        <taxon>Pseudomonadota</taxon>
        <taxon>Gammaproteobacteria</taxon>
        <taxon>Alteromonadales</taxon>
        <taxon>Alteromonadaceae</taxon>
        <taxon>Catenovulum</taxon>
    </lineage>
</organism>
<feature type="transmembrane region" description="Helical" evidence="7">
    <location>
        <begin position="274"/>
        <end position="295"/>
    </location>
</feature>
<feature type="transmembrane region" description="Helical" evidence="7">
    <location>
        <begin position="12"/>
        <end position="37"/>
    </location>
</feature>
<protein>
    <submittedName>
        <fullName evidence="9">MFS transporter</fullName>
    </submittedName>
</protein>
<comment type="subcellular location">
    <subcellularLocation>
        <location evidence="1">Endomembrane system</location>
        <topology evidence="1">Multi-pass membrane protein</topology>
    </subcellularLocation>
</comment>
<comment type="similarity">
    <text evidence="2">Belongs to the major facilitator superfamily.</text>
</comment>
<dbReference type="InterPro" id="IPR020846">
    <property type="entry name" value="MFS_dom"/>
</dbReference>
<evidence type="ECO:0000256" key="4">
    <source>
        <dbReference type="ARBA" id="ARBA00022692"/>
    </source>
</evidence>
<dbReference type="InterPro" id="IPR005829">
    <property type="entry name" value="Sugar_transporter_CS"/>
</dbReference>
<keyword evidence="6 7" id="KW-0472">Membrane</keyword>
<accession>A0A0J8GW21</accession>
<keyword evidence="5 7" id="KW-1133">Transmembrane helix</keyword>
<sequence>MNPNNANLSTIRWLTYLMFMMFAMTTDAVGVIIPEIIKEFDLSMTAAGAFHYGPMAAIAVSGILLGFLADRLGRKKTIIIGLCIFATACCLFALGNSFSFFLFLLILSGLAIGIFKTGALALVGDISESTTSHTKTMNLVEGFFGIGAIIGPFIVTYFLTSGFSWKYLYITAGVICIVLCITAALVQYPSTYKKPSEPVNLKQTFSMLKNPFALGFSSVIALYVAAEAAIYVWMPTLLANYDGSFTFLATWSLTIFFVLRALGRFLAVWLLNLIAWELAMLILSSAIFACYLASMTLGLDVAVILLPLSGLFMSMIYPTLNSKGISCFDKKQHGAIAGVILFFTAAAASFGPLLMGVFSDLMGGHAKYGFYMASVFAGLLSIAMWYNWLKRPASQQLKLQNQADYQ</sequence>
<dbReference type="InterPro" id="IPR011701">
    <property type="entry name" value="MFS"/>
</dbReference>
<feature type="transmembrane region" description="Helical" evidence="7">
    <location>
        <begin position="165"/>
        <end position="186"/>
    </location>
</feature>
<dbReference type="AlphaFoldDB" id="A0A0J8GW21"/>
<dbReference type="PROSITE" id="PS00216">
    <property type="entry name" value="SUGAR_TRANSPORT_1"/>
    <property type="match status" value="1"/>
</dbReference>
<comment type="caution">
    <text evidence="9">The sequence shown here is derived from an EMBL/GenBank/DDBJ whole genome shotgun (WGS) entry which is preliminary data.</text>
</comment>
<evidence type="ECO:0000256" key="6">
    <source>
        <dbReference type="ARBA" id="ARBA00023136"/>
    </source>
</evidence>